<protein>
    <submittedName>
        <fullName evidence="1">Uncharacterized protein</fullName>
    </submittedName>
</protein>
<name>A0AAE0GI53_9CHLO</name>
<dbReference type="EMBL" id="LGRX02005773">
    <property type="protein sequence ID" value="KAK3277911.1"/>
    <property type="molecule type" value="Genomic_DNA"/>
</dbReference>
<proteinExistence type="predicted"/>
<evidence type="ECO:0000313" key="2">
    <source>
        <dbReference type="Proteomes" id="UP001190700"/>
    </source>
</evidence>
<evidence type="ECO:0000313" key="1">
    <source>
        <dbReference type="EMBL" id="KAK3277911.1"/>
    </source>
</evidence>
<sequence length="244" mass="25725">MGLPVERAREEGTCCGHTKSAYFCCPTGSTCQETQHNSQLTGWTCQERGLSRLTSNRKDSSHTTEVIHRRGYRGRATYVEQAGDSGSRTWAWLLAGGVLLVLVYVLQRGFSGPPAQMGYPHPMMGGGGMQRPPNYPQGGCYAQSPQGYPMAQPAHVGGGYSTSPWAAGGMGFLGGMVMADMMHPWGHGSGYGGDTTIINNYGGGDSEYGNTFAADMSPMDGYSDGGFAADSSPFDAGDFGGGEL</sequence>
<organism evidence="1 2">
    <name type="scientific">Cymbomonas tetramitiformis</name>
    <dbReference type="NCBI Taxonomy" id="36881"/>
    <lineage>
        <taxon>Eukaryota</taxon>
        <taxon>Viridiplantae</taxon>
        <taxon>Chlorophyta</taxon>
        <taxon>Pyramimonadophyceae</taxon>
        <taxon>Pyramimonadales</taxon>
        <taxon>Pyramimonadaceae</taxon>
        <taxon>Cymbomonas</taxon>
    </lineage>
</organism>
<gene>
    <name evidence="1" type="ORF">CYMTET_14115</name>
</gene>
<keyword evidence="2" id="KW-1185">Reference proteome</keyword>
<comment type="caution">
    <text evidence="1">The sequence shown here is derived from an EMBL/GenBank/DDBJ whole genome shotgun (WGS) entry which is preliminary data.</text>
</comment>
<dbReference type="AlphaFoldDB" id="A0AAE0GI53"/>
<reference evidence="1 2" key="1">
    <citation type="journal article" date="2015" name="Genome Biol. Evol.">
        <title>Comparative Genomics of a Bacterivorous Green Alga Reveals Evolutionary Causalities and Consequences of Phago-Mixotrophic Mode of Nutrition.</title>
        <authorList>
            <person name="Burns J.A."/>
            <person name="Paasch A."/>
            <person name="Narechania A."/>
            <person name="Kim E."/>
        </authorList>
    </citation>
    <scope>NUCLEOTIDE SEQUENCE [LARGE SCALE GENOMIC DNA]</scope>
    <source>
        <strain evidence="1 2">PLY_AMNH</strain>
    </source>
</reference>
<dbReference type="Proteomes" id="UP001190700">
    <property type="component" value="Unassembled WGS sequence"/>
</dbReference>
<accession>A0AAE0GI53</accession>